<accession>A0A161TBE4</accession>
<dbReference type="Proteomes" id="UP000076510">
    <property type="component" value="Unassembled WGS sequence"/>
</dbReference>
<reference evidence="2" key="1">
    <citation type="submission" date="2016-01" db="EMBL/GenBank/DDBJ databases">
        <title>Whole genome sequencing of Bhargavaea cecembensis T14.</title>
        <authorList>
            <person name="Hong K.W."/>
        </authorList>
    </citation>
    <scope>NUCLEOTIDE SEQUENCE [LARGE SCALE GENOMIC DNA]</scope>
    <source>
        <strain evidence="2">M19</strain>
    </source>
</reference>
<dbReference type="AlphaFoldDB" id="A0A161TBE4"/>
<name>A0A161TBE4_9BACI</name>
<organism evidence="1 2">
    <name type="scientific">Rossellomorea marisflavi</name>
    <dbReference type="NCBI Taxonomy" id="189381"/>
    <lineage>
        <taxon>Bacteria</taxon>
        <taxon>Bacillati</taxon>
        <taxon>Bacillota</taxon>
        <taxon>Bacilli</taxon>
        <taxon>Bacillales</taxon>
        <taxon>Bacillaceae</taxon>
        <taxon>Rossellomorea</taxon>
    </lineage>
</organism>
<comment type="caution">
    <text evidence="1">The sequence shown here is derived from an EMBL/GenBank/DDBJ whole genome shotgun (WGS) entry which is preliminary data.</text>
</comment>
<evidence type="ECO:0000313" key="1">
    <source>
        <dbReference type="EMBL" id="KZE51143.1"/>
    </source>
</evidence>
<dbReference type="EMBL" id="LQQY01000009">
    <property type="protein sequence ID" value="KZE51143.1"/>
    <property type="molecule type" value="Genomic_DNA"/>
</dbReference>
<proteinExistence type="predicted"/>
<protein>
    <submittedName>
        <fullName evidence="1">Uncharacterized protein</fullName>
    </submittedName>
</protein>
<dbReference type="RefSeq" id="WP_063191027.1">
    <property type="nucleotide sequence ID" value="NZ_JBLGCT010000001.1"/>
</dbReference>
<evidence type="ECO:0000313" key="2">
    <source>
        <dbReference type="Proteomes" id="UP000076510"/>
    </source>
</evidence>
<sequence length="64" mass="7205">MILPMTIRPRVMESPMAEPVLAIRFGVTNTRKKDITPMMRESQLMKPYVFGEGACVSIVVTSFT</sequence>
<gene>
    <name evidence="1" type="ORF">AV649_17430</name>
</gene>